<evidence type="ECO:0000313" key="3">
    <source>
        <dbReference type="EMBL" id="NHO66793.1"/>
    </source>
</evidence>
<dbReference type="InterPro" id="IPR029010">
    <property type="entry name" value="ThuA-like"/>
</dbReference>
<evidence type="ECO:0000259" key="2">
    <source>
        <dbReference type="Pfam" id="PF06283"/>
    </source>
</evidence>
<dbReference type="SUPFAM" id="SSF52317">
    <property type="entry name" value="Class I glutamine amidotransferase-like"/>
    <property type="match status" value="1"/>
</dbReference>
<reference evidence="3" key="1">
    <citation type="submission" date="2020-03" db="EMBL/GenBank/DDBJ databases">
        <authorList>
            <person name="Guo F."/>
        </authorList>
    </citation>
    <scope>NUCLEOTIDE SEQUENCE</scope>
    <source>
        <strain evidence="3">JCM 30134</strain>
    </source>
</reference>
<accession>A0A9E5JWC9</accession>
<dbReference type="InterPro" id="IPR029062">
    <property type="entry name" value="Class_I_gatase-like"/>
</dbReference>
<dbReference type="Gene3D" id="3.40.50.880">
    <property type="match status" value="1"/>
</dbReference>
<feature type="chain" id="PRO_5038738126" evidence="1">
    <location>
        <begin position="23"/>
        <end position="387"/>
    </location>
</feature>
<dbReference type="AlphaFoldDB" id="A0A9E5JWC9"/>
<sequence>MLKLTIRAALIASLCITGLVSAGTQASINCPLANQPFSLDMPLSDAFRNETAKQLIHQYAPNLGHGLTASFGGGDLPESFANIMSPRLLLSFEGISLEPKQLAALERQLQEIPVTQVDRTQRCQRYDNDRPTLPEDLSGTAVLVFQKITGFRDEPSVQAAATALRTLAKRHGWKIVFSEQGGVFNPQDLARFDTLIWNNVSGDALTLEQRQAFKDYLSHGGGFVGIHGSGGDPVYFWDWYADDVIGARFIGHPADPQFQMATVKVENHHPVLSAGLPDNWSMNEEWYSFRASQKKTETSVVADKYVVASLDESTYSPKGFGGQDLSMGDHPIAWAQCLAKGRVFYTAIGHLAENYTEPNSARLLENGILWSLNQDQTSCQQSLQIDQ</sequence>
<comment type="caution">
    <text evidence="3">The sequence shown here is derived from an EMBL/GenBank/DDBJ whole genome shotgun (WGS) entry which is preliminary data.</text>
</comment>
<evidence type="ECO:0000313" key="4">
    <source>
        <dbReference type="Proteomes" id="UP000787472"/>
    </source>
</evidence>
<dbReference type="Pfam" id="PF06283">
    <property type="entry name" value="ThuA"/>
    <property type="match status" value="1"/>
</dbReference>
<gene>
    <name evidence="3" type="ORF">G8770_14680</name>
</gene>
<dbReference type="PANTHER" id="PTHR40469:SF2">
    <property type="entry name" value="GALACTOSE-BINDING DOMAIN-LIKE SUPERFAMILY PROTEIN"/>
    <property type="match status" value="1"/>
</dbReference>
<feature type="domain" description="ThuA-like" evidence="2">
    <location>
        <begin position="142"/>
        <end position="370"/>
    </location>
</feature>
<dbReference type="Proteomes" id="UP000787472">
    <property type="component" value="Unassembled WGS sequence"/>
</dbReference>
<dbReference type="RefSeq" id="WP_167188279.1">
    <property type="nucleotide sequence ID" value="NZ_JAAONZ010000012.1"/>
</dbReference>
<organism evidence="3 4">
    <name type="scientific">Pseudomaricurvus hydrocarbonicus</name>
    <dbReference type="NCBI Taxonomy" id="1470433"/>
    <lineage>
        <taxon>Bacteria</taxon>
        <taxon>Pseudomonadati</taxon>
        <taxon>Pseudomonadota</taxon>
        <taxon>Gammaproteobacteria</taxon>
        <taxon>Cellvibrionales</taxon>
        <taxon>Cellvibrionaceae</taxon>
        <taxon>Pseudomaricurvus</taxon>
    </lineage>
</organism>
<keyword evidence="4" id="KW-1185">Reference proteome</keyword>
<feature type="signal peptide" evidence="1">
    <location>
        <begin position="1"/>
        <end position="22"/>
    </location>
</feature>
<keyword evidence="1" id="KW-0732">Signal</keyword>
<proteinExistence type="predicted"/>
<dbReference type="PANTHER" id="PTHR40469">
    <property type="entry name" value="SECRETED GLYCOSYL HYDROLASE"/>
    <property type="match status" value="1"/>
</dbReference>
<dbReference type="EMBL" id="JAAONZ010000012">
    <property type="protein sequence ID" value="NHO66793.1"/>
    <property type="molecule type" value="Genomic_DNA"/>
</dbReference>
<protein>
    <submittedName>
        <fullName evidence="3">ThuA domain-containing protein</fullName>
    </submittedName>
</protein>
<evidence type="ECO:0000256" key="1">
    <source>
        <dbReference type="SAM" id="SignalP"/>
    </source>
</evidence>
<name>A0A9E5JWC9_9GAMM</name>